<evidence type="ECO:0000313" key="1">
    <source>
        <dbReference type="EMBL" id="KAJ2977396.1"/>
    </source>
</evidence>
<keyword evidence="2" id="KW-1185">Reference proteome</keyword>
<reference evidence="1" key="1">
    <citation type="submission" date="2022-08" db="EMBL/GenBank/DDBJ databases">
        <title>Genome Sequence of Lecanicillium fungicola.</title>
        <authorList>
            <person name="Buettner E."/>
        </authorList>
    </citation>
    <scope>NUCLEOTIDE SEQUENCE</scope>
    <source>
        <strain evidence="1">Babe33</strain>
    </source>
</reference>
<gene>
    <name evidence="1" type="ORF">NQ176_g4395</name>
</gene>
<dbReference type="Proteomes" id="UP001143910">
    <property type="component" value="Unassembled WGS sequence"/>
</dbReference>
<name>A0ACC1NFU9_9HYPO</name>
<dbReference type="EMBL" id="JANJQO010000476">
    <property type="protein sequence ID" value="KAJ2977396.1"/>
    <property type="molecule type" value="Genomic_DNA"/>
</dbReference>
<evidence type="ECO:0000313" key="2">
    <source>
        <dbReference type="Proteomes" id="UP001143910"/>
    </source>
</evidence>
<comment type="caution">
    <text evidence="1">The sequence shown here is derived from an EMBL/GenBank/DDBJ whole genome shotgun (WGS) entry which is preliminary data.</text>
</comment>
<organism evidence="1 2">
    <name type="scientific">Zarea fungicola</name>
    <dbReference type="NCBI Taxonomy" id="93591"/>
    <lineage>
        <taxon>Eukaryota</taxon>
        <taxon>Fungi</taxon>
        <taxon>Dikarya</taxon>
        <taxon>Ascomycota</taxon>
        <taxon>Pezizomycotina</taxon>
        <taxon>Sordariomycetes</taxon>
        <taxon>Hypocreomycetidae</taxon>
        <taxon>Hypocreales</taxon>
        <taxon>Cordycipitaceae</taxon>
        <taxon>Zarea</taxon>
    </lineage>
</organism>
<proteinExistence type="predicted"/>
<protein>
    <submittedName>
        <fullName evidence="1">Uncharacterized protein</fullName>
    </submittedName>
</protein>
<sequence length="258" mass="28480">MTSPKRFGSFHQSLACRTARIANDDTPPSIDVALARYGSYLGMPTTASISRNDFVVERSTSPRGTTYTRSREIPSATRVSPTGCLGEGREPSSPAQIVEEYMIGNEYYDTVQDVPKQDEIMGGVDAELWAVDVEASLDVILVSCGSNGTTAMESNQPVTHLIAGGGLAACEERNLAPLATNIPRRRAIAKSVQYENSAANRDCHYQYPRSQHGLRTEVQWNPGRLLLPRDEDRHGETRRSHSLLTRMLDLLRNNSEAR</sequence>
<accession>A0ACC1NFU9</accession>